<name>A0ACC7MEU0_9BURK</name>
<proteinExistence type="predicted"/>
<evidence type="ECO:0000313" key="2">
    <source>
        <dbReference type="Proteomes" id="UP001168096"/>
    </source>
</evidence>
<sequence length="56" mass="5783">MKGGAPGELLAARKDSTSLALVAVNVRLAVFHPLKPPLSMDSAPALTVVSPNPTFQ</sequence>
<comment type="caution">
    <text evidence="1">The sequence shown here is derived from an EMBL/GenBank/DDBJ whole genome shotgun (WGS) entry which is preliminary data.</text>
</comment>
<organism evidence="1 2">
    <name type="scientific">Massilia orientalis</name>
    <dbReference type="NCBI Taxonomy" id="3050128"/>
    <lineage>
        <taxon>Bacteria</taxon>
        <taxon>Pseudomonadati</taxon>
        <taxon>Pseudomonadota</taxon>
        <taxon>Betaproteobacteria</taxon>
        <taxon>Burkholderiales</taxon>
        <taxon>Oxalobacteraceae</taxon>
        <taxon>Telluria group</taxon>
        <taxon>Massilia</taxon>
    </lineage>
</organism>
<gene>
    <name evidence="1" type="ORF">QPK29_019920</name>
</gene>
<accession>A0ACC7MEU0</accession>
<keyword evidence="2" id="KW-1185">Reference proteome</keyword>
<evidence type="ECO:0000313" key="1">
    <source>
        <dbReference type="EMBL" id="MFJ1469985.1"/>
    </source>
</evidence>
<dbReference type="EMBL" id="JASNRB020000012">
    <property type="protein sequence ID" value="MFJ1469985.1"/>
    <property type="molecule type" value="Genomic_DNA"/>
</dbReference>
<dbReference type="Proteomes" id="UP001168096">
    <property type="component" value="Unassembled WGS sequence"/>
</dbReference>
<protein>
    <submittedName>
        <fullName evidence="1">Uncharacterized protein</fullName>
    </submittedName>
</protein>
<reference evidence="1" key="1">
    <citation type="submission" date="2024-11" db="EMBL/GenBank/DDBJ databases">
        <title>Description of Massilia orientalis sp. nov., isolated from rhizosphere soil of Ageratina adenophora.</title>
        <authorList>
            <person name="Wang Y."/>
        </authorList>
    </citation>
    <scope>NUCLEOTIDE SEQUENCE</scope>
    <source>
        <strain evidence="1">YIM B02787</strain>
    </source>
</reference>